<dbReference type="PANTHER" id="PTHR13073">
    <property type="entry name" value="BLOC-1 COMPLEX SUBUNIT 1"/>
    <property type="match status" value="1"/>
</dbReference>
<dbReference type="AlphaFoldDB" id="A0A183AJ83"/>
<evidence type="ECO:0000256" key="1">
    <source>
        <dbReference type="ARBA" id="ARBA00007133"/>
    </source>
</evidence>
<dbReference type="WBParaSite" id="ECPE_0000703201-mRNA-1">
    <property type="protein sequence ID" value="ECPE_0000703201-mRNA-1"/>
    <property type="gene ID" value="ECPE_0000703201"/>
</dbReference>
<sequence length="138" mass="15975">MYSAIHKEYIAAQNRQKILIGYKRQAIYVRGNYLFRTDGLFLSVLPFQAYSNQRRLNAELKELYAKLNVFREQVDAWSKVVGEFNKSLKELGDVENWAARMEREALILDGCLRLALTHSTPETVFRQPNTQSPAISHP</sequence>
<evidence type="ECO:0000313" key="4">
    <source>
        <dbReference type="Proteomes" id="UP000272942"/>
    </source>
</evidence>
<reference evidence="5" key="1">
    <citation type="submission" date="2016-06" db="UniProtKB">
        <authorList>
            <consortium name="WormBaseParasite"/>
        </authorList>
    </citation>
    <scope>IDENTIFICATION</scope>
</reference>
<dbReference type="Proteomes" id="UP000272942">
    <property type="component" value="Unassembled WGS sequence"/>
</dbReference>
<accession>A0A183AJ83</accession>
<reference evidence="3 4" key="2">
    <citation type="submission" date="2018-11" db="EMBL/GenBank/DDBJ databases">
        <authorList>
            <consortium name="Pathogen Informatics"/>
        </authorList>
    </citation>
    <scope>NUCLEOTIDE SEQUENCE [LARGE SCALE GENOMIC DNA]</scope>
    <source>
        <strain evidence="3 4">Egypt</strain>
    </source>
</reference>
<dbReference type="InterPro" id="IPR009395">
    <property type="entry name" value="BLOC1S1"/>
</dbReference>
<evidence type="ECO:0000313" key="5">
    <source>
        <dbReference type="WBParaSite" id="ECPE_0000703201-mRNA-1"/>
    </source>
</evidence>
<comment type="similarity">
    <text evidence="1">Belongs to the BLOC1S1 family.</text>
</comment>
<organism evidence="5">
    <name type="scientific">Echinostoma caproni</name>
    <dbReference type="NCBI Taxonomy" id="27848"/>
    <lineage>
        <taxon>Eukaryota</taxon>
        <taxon>Metazoa</taxon>
        <taxon>Spiralia</taxon>
        <taxon>Lophotrochozoa</taxon>
        <taxon>Platyhelminthes</taxon>
        <taxon>Trematoda</taxon>
        <taxon>Digenea</taxon>
        <taxon>Plagiorchiida</taxon>
        <taxon>Echinostomata</taxon>
        <taxon>Echinostomatoidea</taxon>
        <taxon>Echinostomatidae</taxon>
        <taxon>Echinostoma</taxon>
    </lineage>
</organism>
<proteinExistence type="inferred from homology"/>
<dbReference type="PANTHER" id="PTHR13073:SF0">
    <property type="entry name" value="BIOGENESIS OF LYSOSOME-RELATED ORGANELLES COMPLEX 1 SUBUNIT 1"/>
    <property type="match status" value="1"/>
</dbReference>
<gene>
    <name evidence="3" type="ORF">ECPE_LOCUS7018</name>
</gene>
<dbReference type="GO" id="GO:0016197">
    <property type="term" value="P:endosomal transport"/>
    <property type="evidence" value="ECO:0007669"/>
    <property type="project" value="TreeGrafter"/>
</dbReference>
<protein>
    <recommendedName>
        <fullName evidence="2">Biogenesis of lysosome-related organelles complex 1 subunit 1</fullName>
    </recommendedName>
</protein>
<keyword evidence="4" id="KW-1185">Reference proteome</keyword>
<evidence type="ECO:0000256" key="2">
    <source>
        <dbReference type="ARBA" id="ARBA00019577"/>
    </source>
</evidence>
<evidence type="ECO:0000313" key="3">
    <source>
        <dbReference type="EMBL" id="VDP79946.1"/>
    </source>
</evidence>
<dbReference type="OrthoDB" id="20018at2759"/>
<name>A0A183AJ83_9TREM</name>
<dbReference type="EMBL" id="UZAN01044062">
    <property type="protein sequence ID" value="VDP79946.1"/>
    <property type="molecule type" value="Genomic_DNA"/>
</dbReference>
<dbReference type="GO" id="GO:0031083">
    <property type="term" value="C:BLOC-1 complex"/>
    <property type="evidence" value="ECO:0007669"/>
    <property type="project" value="InterPro"/>
</dbReference>
<dbReference type="Pfam" id="PF06320">
    <property type="entry name" value="GCN5L1"/>
    <property type="match status" value="1"/>
</dbReference>